<evidence type="ECO:0000256" key="1">
    <source>
        <dbReference type="SAM" id="MobiDB-lite"/>
    </source>
</evidence>
<feature type="region of interest" description="Disordered" evidence="1">
    <location>
        <begin position="185"/>
        <end position="208"/>
    </location>
</feature>
<reference evidence="3" key="1">
    <citation type="journal article" date="2014" name="Int. J. Syst. Evol. Microbiol.">
        <title>Complete genome sequence of Corynebacterium casei LMG S-19264T (=DSM 44701T), isolated from a smear-ripened cheese.</title>
        <authorList>
            <consortium name="US DOE Joint Genome Institute (JGI-PGF)"/>
            <person name="Walter F."/>
            <person name="Albersmeier A."/>
            <person name="Kalinowski J."/>
            <person name="Ruckert C."/>
        </authorList>
    </citation>
    <scope>NUCLEOTIDE SEQUENCE</scope>
    <source>
        <strain evidence="3">CGMCC 1.8984</strain>
    </source>
</reference>
<dbReference type="AlphaFoldDB" id="A0A917PPT7"/>
<evidence type="ECO:0000313" key="4">
    <source>
        <dbReference type="Proteomes" id="UP000636956"/>
    </source>
</evidence>
<dbReference type="RefSeq" id="WP_188743845.1">
    <property type="nucleotide sequence ID" value="NZ_BAABFW010000040.1"/>
</dbReference>
<dbReference type="EMBL" id="BMMD01000015">
    <property type="protein sequence ID" value="GGJ86269.1"/>
    <property type="molecule type" value="Genomic_DNA"/>
</dbReference>
<keyword evidence="2" id="KW-0812">Transmembrane</keyword>
<keyword evidence="2" id="KW-0472">Membrane</keyword>
<proteinExistence type="predicted"/>
<keyword evidence="2" id="KW-1133">Transmembrane helix</keyword>
<comment type="caution">
    <text evidence="3">The sequence shown here is derived from an EMBL/GenBank/DDBJ whole genome shotgun (WGS) entry which is preliminary data.</text>
</comment>
<protein>
    <recommendedName>
        <fullName evidence="5">Secreted protein</fullName>
    </recommendedName>
</protein>
<feature type="transmembrane region" description="Helical" evidence="2">
    <location>
        <begin position="6"/>
        <end position="30"/>
    </location>
</feature>
<reference evidence="3" key="2">
    <citation type="submission" date="2020-09" db="EMBL/GenBank/DDBJ databases">
        <authorList>
            <person name="Sun Q."/>
            <person name="Zhou Y."/>
        </authorList>
    </citation>
    <scope>NUCLEOTIDE SEQUENCE</scope>
    <source>
        <strain evidence="3">CGMCC 1.8984</strain>
    </source>
</reference>
<keyword evidence="4" id="KW-1185">Reference proteome</keyword>
<evidence type="ECO:0008006" key="5">
    <source>
        <dbReference type="Google" id="ProtNLM"/>
    </source>
</evidence>
<evidence type="ECO:0000313" key="3">
    <source>
        <dbReference type="EMBL" id="GGJ86269.1"/>
    </source>
</evidence>
<sequence length="208" mass="22638">MDILIWVLVSLLVIVVLSIATVVFIARALIKRIRRNRNLAGAMLRTRAWFSSGPQRRILTLRVRLGEALGSGQAAVDLAARGDGPRGELPRLFRRINDEGVALDLQLRLMESETDAGVLAVELPAAGHRVDQVVGLVRRLRSAVAAGLAAPTDDTLTTLQSDVDREIAALHAGVQELQRLNRGDERFEPTRPSSTAASIVRDNKGTRS</sequence>
<gene>
    <name evidence="3" type="ORF">GCM10011372_25810</name>
</gene>
<dbReference type="Proteomes" id="UP000636956">
    <property type="component" value="Unassembled WGS sequence"/>
</dbReference>
<evidence type="ECO:0000256" key="2">
    <source>
        <dbReference type="SAM" id="Phobius"/>
    </source>
</evidence>
<accession>A0A917PPT7</accession>
<organism evidence="3 4">
    <name type="scientific">Agromyces bauzanensis</name>
    <dbReference type="NCBI Taxonomy" id="1308924"/>
    <lineage>
        <taxon>Bacteria</taxon>
        <taxon>Bacillati</taxon>
        <taxon>Actinomycetota</taxon>
        <taxon>Actinomycetes</taxon>
        <taxon>Micrococcales</taxon>
        <taxon>Microbacteriaceae</taxon>
        <taxon>Agromyces</taxon>
    </lineage>
</organism>
<name>A0A917PPT7_9MICO</name>